<feature type="domain" description="Methionyl/Valyl/Leucyl/Isoleucyl-tRNA synthetase anticodon-binding" evidence="12">
    <location>
        <begin position="738"/>
        <end position="808"/>
    </location>
</feature>
<accession>A0A317JNS0</accession>
<evidence type="ECO:0000259" key="14">
    <source>
        <dbReference type="Pfam" id="PF13603"/>
    </source>
</evidence>
<dbReference type="InterPro" id="IPR009008">
    <property type="entry name" value="Val/Leu/Ile-tRNA-synth_edit"/>
</dbReference>
<feature type="domain" description="Methionyl/Leucyl tRNA synthetase" evidence="13">
    <location>
        <begin position="55"/>
        <end position="201"/>
    </location>
</feature>
<dbReference type="Gene3D" id="1.10.730.10">
    <property type="entry name" value="Isoleucyl-tRNA Synthetase, Domain 1"/>
    <property type="match status" value="1"/>
</dbReference>
<dbReference type="PRINTS" id="PR00985">
    <property type="entry name" value="TRNASYNTHLEU"/>
</dbReference>
<dbReference type="GO" id="GO:0006429">
    <property type="term" value="P:leucyl-tRNA aminoacylation"/>
    <property type="evidence" value="ECO:0007669"/>
    <property type="project" value="UniProtKB-UniRule"/>
</dbReference>
<dbReference type="InterPro" id="IPR002302">
    <property type="entry name" value="Leu-tRNA-ligase"/>
</dbReference>
<dbReference type="PANTHER" id="PTHR43740:SF2">
    <property type="entry name" value="LEUCINE--TRNA LIGASE, MITOCHONDRIAL"/>
    <property type="match status" value="1"/>
</dbReference>
<reference evidence="15 16" key="1">
    <citation type="submission" date="2018-02" db="EMBL/GenBank/DDBJ databases">
        <title>Genomic Reconstructions from Amazon Rainforest and Pasture Soil Reveal Novel Insights into the Physiology of Candidate Phyla in Tropical Sites.</title>
        <authorList>
            <person name="Kroeger M.E."/>
            <person name="Delmont T."/>
            <person name="Eren A.M."/>
            <person name="Guo J."/>
            <person name="Meyer K.M."/>
            <person name="Khan K."/>
            <person name="Rodrigues J.L.M."/>
            <person name="Bohannan B.J.M."/>
            <person name="Tringe S."/>
            <person name="Borges C.D."/>
            <person name="Tiedje J."/>
            <person name="Tsai S.M."/>
            <person name="Nusslein K."/>
        </authorList>
    </citation>
    <scope>NUCLEOTIDE SEQUENCE [LARGE SCALE GENOMIC DNA]</scope>
    <source>
        <strain evidence="15">Amazon FNV 2010 28 9</strain>
    </source>
</reference>
<evidence type="ECO:0000256" key="2">
    <source>
        <dbReference type="ARBA" id="ARBA00013164"/>
    </source>
</evidence>
<dbReference type="SUPFAM" id="SSF47323">
    <property type="entry name" value="Anticodon-binding domain of a subclass of class I aminoacyl-tRNA synthetases"/>
    <property type="match status" value="1"/>
</dbReference>
<gene>
    <name evidence="15" type="ORF">C5B42_05060</name>
</gene>
<evidence type="ECO:0000256" key="5">
    <source>
        <dbReference type="ARBA" id="ARBA00022840"/>
    </source>
</evidence>
<dbReference type="CDD" id="cd07958">
    <property type="entry name" value="Anticodon_Ia_Leu_BEm"/>
    <property type="match status" value="1"/>
</dbReference>
<dbReference type="EMBL" id="PSRQ01000056">
    <property type="protein sequence ID" value="PWU22787.1"/>
    <property type="molecule type" value="Genomic_DNA"/>
</dbReference>
<comment type="catalytic activity">
    <reaction evidence="8">
        <text>tRNA(Leu) + L-leucine + ATP = L-leucyl-tRNA(Leu) + AMP + diphosphate</text>
        <dbReference type="Rhea" id="RHEA:11688"/>
        <dbReference type="Rhea" id="RHEA-COMP:9613"/>
        <dbReference type="Rhea" id="RHEA-COMP:9622"/>
        <dbReference type="ChEBI" id="CHEBI:30616"/>
        <dbReference type="ChEBI" id="CHEBI:33019"/>
        <dbReference type="ChEBI" id="CHEBI:57427"/>
        <dbReference type="ChEBI" id="CHEBI:78442"/>
        <dbReference type="ChEBI" id="CHEBI:78494"/>
        <dbReference type="ChEBI" id="CHEBI:456215"/>
        <dbReference type="EC" id="6.1.1.4"/>
    </reaction>
</comment>
<dbReference type="Pfam" id="PF09334">
    <property type="entry name" value="tRNA-synt_1g"/>
    <property type="match status" value="1"/>
</dbReference>
<dbReference type="InterPro" id="IPR014729">
    <property type="entry name" value="Rossmann-like_a/b/a_fold"/>
</dbReference>
<dbReference type="InterPro" id="IPR002300">
    <property type="entry name" value="aa-tRNA-synth_Ia"/>
</dbReference>
<dbReference type="SUPFAM" id="SSF50677">
    <property type="entry name" value="ValRS/IleRS/LeuRS editing domain"/>
    <property type="match status" value="1"/>
</dbReference>
<sequence>MTPYNPTAIEAKWRNTWKKEGLFQNTARVQGTGGGGQEKSFNATRSPLNASQKMYILYAFAYPSGSGLHVGHVEPTTALDMLARYSRMSGKDVFFPVGWDAFGLPAENYAIKTGIHPAKTTIDAIHNFENQIQKIGISYDWETEIATCHPGYYKWTQWIFIQLFKHGLAYRDKGWVNWCPADKTVLANEQVVDGKCERCGTPVVQKELEQWKFRITAYQDELLSGLDQVDWPKSTKEQQKNWIGKSEGIEITYKVVDSDVTVTCFTTTPVNFGATFLVISPEHPLVERLTKPEQKEKVHKYIQEVHKRSDFERENLTKDKTGAFTGSYAINHVTGEPIPIWVSDFVLMHVGTGAVQGCPGHDRRDFDFAKKFGIPIKRVVVGVDGDTSPVEKPEQLVEKGMKGSMINSDFLNGLDFKEAMQKTMDYFEEKGWGKRIKTYKLRDWLISRQRYWGAPIPMVYCADCASKGKSWFTSSNCHPDENRDPGKKNVRVADELDSRLRGNDKNMDGWYPVEESTLPVLLPEIEDFKPTDDGKSPIEKAPDSWKYTTCPGCGGTAKREVDTMDTFVDSSWYFLRYVDARNENELADKEQIKKWLPADIYLIGPEHIVLHLLYARFFTKFLRDLRLLDFDEPFMKMRHQGMILGPDGKKMSKSKGNVINPDDVIEKFGADTLRVYEMFMGPLDADKAWDMGSVAGVYRFLSRVWRLVGENREDSVQGLGVREEKNEQTSKQANVSTLLRKLHQTIKKVGEDLPEMKFNTAIAALMEFTNVWSESLSQGVGLSQEELEMFIKMLAPFAPFMTEELWEKTGFRG</sequence>
<dbReference type="GO" id="GO:0002161">
    <property type="term" value="F:aminoacyl-tRNA deacylase activity"/>
    <property type="evidence" value="ECO:0007669"/>
    <property type="project" value="InterPro"/>
</dbReference>
<keyword evidence="5 10" id="KW-0067">ATP-binding</keyword>
<evidence type="ECO:0000256" key="8">
    <source>
        <dbReference type="ARBA" id="ARBA00047469"/>
    </source>
</evidence>
<comment type="caution">
    <text evidence="15">The sequence shown here is derived from an EMBL/GenBank/DDBJ whole genome shotgun (WGS) entry which is preliminary data.</text>
</comment>
<evidence type="ECO:0000256" key="4">
    <source>
        <dbReference type="ARBA" id="ARBA00022741"/>
    </source>
</evidence>
<dbReference type="Pfam" id="PF00133">
    <property type="entry name" value="tRNA-synt_1"/>
    <property type="match status" value="1"/>
</dbReference>
<dbReference type="GO" id="GO:0005524">
    <property type="term" value="F:ATP binding"/>
    <property type="evidence" value="ECO:0007669"/>
    <property type="project" value="UniProtKB-KW"/>
</dbReference>
<dbReference type="InterPro" id="IPR009080">
    <property type="entry name" value="tRNAsynth_Ia_anticodon-bd"/>
</dbReference>
<dbReference type="FunFam" id="3.40.50.620:FF:000003">
    <property type="entry name" value="Leucine--tRNA ligase"/>
    <property type="match status" value="1"/>
</dbReference>
<evidence type="ECO:0000313" key="15">
    <source>
        <dbReference type="EMBL" id="PWU22787.1"/>
    </source>
</evidence>
<evidence type="ECO:0000256" key="9">
    <source>
        <dbReference type="NCBIfam" id="TIGR00396"/>
    </source>
</evidence>
<feature type="domain" description="Leucyl-tRNA synthetase editing" evidence="14">
    <location>
        <begin position="240"/>
        <end position="427"/>
    </location>
</feature>
<dbReference type="GO" id="GO:0004823">
    <property type="term" value="F:leucine-tRNA ligase activity"/>
    <property type="evidence" value="ECO:0007669"/>
    <property type="project" value="UniProtKB-UniRule"/>
</dbReference>
<dbReference type="InterPro" id="IPR015413">
    <property type="entry name" value="Methionyl/Leucyl_tRNA_Synth"/>
</dbReference>
<dbReference type="Gene3D" id="3.90.740.10">
    <property type="entry name" value="Valyl/Leucyl/Isoleucyl-tRNA synthetase, editing domain"/>
    <property type="match status" value="1"/>
</dbReference>
<dbReference type="Pfam" id="PF08264">
    <property type="entry name" value="Anticodon_1"/>
    <property type="match status" value="1"/>
</dbReference>
<keyword evidence="3 10" id="KW-0436">Ligase</keyword>
<evidence type="ECO:0000256" key="6">
    <source>
        <dbReference type="ARBA" id="ARBA00022917"/>
    </source>
</evidence>
<comment type="similarity">
    <text evidence="1 10">Belongs to the class-I aminoacyl-tRNA synthetase family.</text>
</comment>
<dbReference type="EC" id="6.1.1.4" evidence="2 9"/>
<dbReference type="AlphaFoldDB" id="A0A317JNS0"/>
<name>A0A317JNS0_9BACT</name>
<evidence type="ECO:0000256" key="3">
    <source>
        <dbReference type="ARBA" id="ARBA00022598"/>
    </source>
</evidence>
<keyword evidence="6 10" id="KW-0648">Protein biosynthesis</keyword>
<feature type="domain" description="Aminoacyl-tRNA synthetase class Ia" evidence="11">
    <location>
        <begin position="555"/>
        <end position="678"/>
    </location>
</feature>
<evidence type="ECO:0000256" key="10">
    <source>
        <dbReference type="RuleBase" id="RU363039"/>
    </source>
</evidence>
<dbReference type="Gene3D" id="3.40.50.620">
    <property type="entry name" value="HUPs"/>
    <property type="match status" value="2"/>
</dbReference>
<evidence type="ECO:0000259" key="13">
    <source>
        <dbReference type="Pfam" id="PF09334"/>
    </source>
</evidence>
<evidence type="ECO:0000259" key="11">
    <source>
        <dbReference type="Pfam" id="PF00133"/>
    </source>
</evidence>
<dbReference type="InterPro" id="IPR013155">
    <property type="entry name" value="M/V/L/I-tRNA-synth_anticd-bd"/>
</dbReference>
<keyword evidence="7 10" id="KW-0030">Aminoacyl-tRNA synthetase</keyword>
<evidence type="ECO:0000256" key="1">
    <source>
        <dbReference type="ARBA" id="ARBA00005594"/>
    </source>
</evidence>
<evidence type="ECO:0000313" key="16">
    <source>
        <dbReference type="Proteomes" id="UP000246104"/>
    </source>
</evidence>
<proteinExistence type="inferred from homology"/>
<feature type="non-terminal residue" evidence="15">
    <location>
        <position position="813"/>
    </location>
</feature>
<dbReference type="GO" id="GO:0005829">
    <property type="term" value="C:cytosol"/>
    <property type="evidence" value="ECO:0007669"/>
    <property type="project" value="TreeGrafter"/>
</dbReference>
<dbReference type="InterPro" id="IPR025709">
    <property type="entry name" value="Leu_tRNA-synth_edit"/>
</dbReference>
<dbReference type="FunFam" id="1.10.730.10:FF:000002">
    <property type="entry name" value="Leucine--tRNA ligase"/>
    <property type="match status" value="1"/>
</dbReference>
<dbReference type="Pfam" id="PF13603">
    <property type="entry name" value="tRNA-synt_1_2"/>
    <property type="match status" value="1"/>
</dbReference>
<dbReference type="Proteomes" id="UP000246104">
    <property type="component" value="Unassembled WGS sequence"/>
</dbReference>
<evidence type="ECO:0000256" key="7">
    <source>
        <dbReference type="ARBA" id="ARBA00023146"/>
    </source>
</evidence>
<protein>
    <recommendedName>
        <fullName evidence="2 9">Leucine--tRNA ligase</fullName>
        <ecNumber evidence="2 9">6.1.1.4</ecNumber>
    </recommendedName>
</protein>
<dbReference type="NCBIfam" id="TIGR00396">
    <property type="entry name" value="leuS_bact"/>
    <property type="match status" value="1"/>
</dbReference>
<dbReference type="SUPFAM" id="SSF52374">
    <property type="entry name" value="Nucleotidylyl transferase"/>
    <property type="match status" value="1"/>
</dbReference>
<evidence type="ECO:0000259" key="12">
    <source>
        <dbReference type="Pfam" id="PF08264"/>
    </source>
</evidence>
<organism evidence="15 16">
    <name type="scientific">Candidatus Cerribacteria bacterium 'Amazon FNV 2010 28 9'</name>
    <dbReference type="NCBI Taxonomy" id="2081795"/>
    <lineage>
        <taxon>Bacteria</taxon>
        <taxon>Candidatus Cerribacteria</taxon>
    </lineage>
</organism>
<dbReference type="PANTHER" id="PTHR43740">
    <property type="entry name" value="LEUCYL-TRNA SYNTHETASE"/>
    <property type="match status" value="1"/>
</dbReference>
<keyword evidence="4 10" id="KW-0547">Nucleotide-binding</keyword>
<dbReference type="CDD" id="cd00812">
    <property type="entry name" value="LeuRS_core"/>
    <property type="match status" value="1"/>
</dbReference>